<sequence length="166" mass="18583">MPSRGNPNVPNKQRKTASRAKVQKRNAANKVSKNPRGTARSDVLHPTSGPLAPVSGKKARKLQKLQNNARRRAIEKAMEQEGEVEMTDAPKATKAKAKPENRMGKASPGVRIETERNCNYSLMVRETWHWRLVTGRKGKSASFLLKGISCIPYWLGVWQRSARNGR</sequence>
<comment type="caution">
    <text evidence="2">The sequence shown here is derived from an EMBL/GenBank/DDBJ whole genome shotgun (WGS) entry which is preliminary data.</text>
</comment>
<keyword evidence="3" id="KW-1185">Reference proteome</keyword>
<evidence type="ECO:0000313" key="2">
    <source>
        <dbReference type="EMBL" id="KAL2075047.1"/>
    </source>
</evidence>
<name>A0ABR4CZQ0_9HELO</name>
<dbReference type="Proteomes" id="UP001595075">
    <property type="component" value="Unassembled WGS sequence"/>
</dbReference>
<organism evidence="2 3">
    <name type="scientific">Oculimacula yallundae</name>
    <dbReference type="NCBI Taxonomy" id="86028"/>
    <lineage>
        <taxon>Eukaryota</taxon>
        <taxon>Fungi</taxon>
        <taxon>Dikarya</taxon>
        <taxon>Ascomycota</taxon>
        <taxon>Pezizomycotina</taxon>
        <taxon>Leotiomycetes</taxon>
        <taxon>Helotiales</taxon>
        <taxon>Ploettnerulaceae</taxon>
        <taxon>Oculimacula</taxon>
    </lineage>
</organism>
<proteinExistence type="predicted"/>
<feature type="compositionally biased region" description="Basic residues" evidence="1">
    <location>
        <begin position="57"/>
        <end position="71"/>
    </location>
</feature>
<gene>
    <name evidence="2" type="ORF">VTL71DRAFT_8827</name>
</gene>
<feature type="region of interest" description="Disordered" evidence="1">
    <location>
        <begin position="1"/>
        <end position="108"/>
    </location>
</feature>
<reference evidence="2 3" key="1">
    <citation type="journal article" date="2024" name="Commun. Biol.">
        <title>Comparative genomic analysis of thermophilic fungi reveals convergent evolutionary adaptations and gene losses.</title>
        <authorList>
            <person name="Steindorff A.S."/>
            <person name="Aguilar-Pontes M.V."/>
            <person name="Robinson A.J."/>
            <person name="Andreopoulos B."/>
            <person name="LaButti K."/>
            <person name="Kuo A."/>
            <person name="Mondo S."/>
            <person name="Riley R."/>
            <person name="Otillar R."/>
            <person name="Haridas S."/>
            <person name="Lipzen A."/>
            <person name="Grimwood J."/>
            <person name="Schmutz J."/>
            <person name="Clum A."/>
            <person name="Reid I.D."/>
            <person name="Moisan M.C."/>
            <person name="Butler G."/>
            <person name="Nguyen T.T.M."/>
            <person name="Dewar K."/>
            <person name="Conant G."/>
            <person name="Drula E."/>
            <person name="Henrissat B."/>
            <person name="Hansel C."/>
            <person name="Singer S."/>
            <person name="Hutchinson M.I."/>
            <person name="de Vries R.P."/>
            <person name="Natvig D.O."/>
            <person name="Powell A.J."/>
            <person name="Tsang A."/>
            <person name="Grigoriev I.V."/>
        </authorList>
    </citation>
    <scope>NUCLEOTIDE SEQUENCE [LARGE SCALE GENOMIC DNA]</scope>
    <source>
        <strain evidence="2 3">CBS 494.80</strain>
    </source>
</reference>
<dbReference type="EMBL" id="JAZHXI010000002">
    <property type="protein sequence ID" value="KAL2075047.1"/>
    <property type="molecule type" value="Genomic_DNA"/>
</dbReference>
<accession>A0ABR4CZQ0</accession>
<evidence type="ECO:0000313" key="3">
    <source>
        <dbReference type="Proteomes" id="UP001595075"/>
    </source>
</evidence>
<feature type="compositionally biased region" description="Polar residues" evidence="1">
    <location>
        <begin position="1"/>
        <end position="11"/>
    </location>
</feature>
<feature type="compositionally biased region" description="Basic residues" evidence="1">
    <location>
        <begin position="12"/>
        <end position="24"/>
    </location>
</feature>
<evidence type="ECO:0000256" key="1">
    <source>
        <dbReference type="SAM" id="MobiDB-lite"/>
    </source>
</evidence>
<protein>
    <submittedName>
        <fullName evidence="2">Uncharacterized protein</fullName>
    </submittedName>
</protein>